<feature type="compositionally biased region" description="Basic residues" evidence="1">
    <location>
        <begin position="311"/>
        <end position="325"/>
    </location>
</feature>
<organism evidence="2 3">
    <name type="scientific">Anaeramoeba flamelloides</name>
    <dbReference type="NCBI Taxonomy" id="1746091"/>
    <lineage>
        <taxon>Eukaryota</taxon>
        <taxon>Metamonada</taxon>
        <taxon>Anaeramoebidae</taxon>
        <taxon>Anaeramoeba</taxon>
    </lineage>
</organism>
<evidence type="ECO:0000313" key="2">
    <source>
        <dbReference type="EMBL" id="KAJ6244747.1"/>
    </source>
</evidence>
<dbReference type="Proteomes" id="UP001150062">
    <property type="component" value="Unassembled WGS sequence"/>
</dbReference>
<gene>
    <name evidence="2" type="ORF">M0813_20837</name>
</gene>
<evidence type="ECO:0000256" key="1">
    <source>
        <dbReference type="SAM" id="MobiDB-lite"/>
    </source>
</evidence>
<proteinExistence type="predicted"/>
<name>A0ABQ8YJH1_9EUKA</name>
<reference evidence="2" key="1">
    <citation type="submission" date="2022-08" db="EMBL/GenBank/DDBJ databases">
        <title>Novel sulfate-reducing endosymbionts in the free-living metamonad Anaeramoeba.</title>
        <authorList>
            <person name="Jerlstrom-Hultqvist J."/>
            <person name="Cepicka I."/>
            <person name="Gallot-Lavallee L."/>
            <person name="Salas-Leiva D."/>
            <person name="Curtis B.A."/>
            <person name="Zahonova K."/>
            <person name="Pipaliya S."/>
            <person name="Dacks J."/>
            <person name="Roger A.J."/>
        </authorList>
    </citation>
    <scope>NUCLEOTIDE SEQUENCE</scope>
    <source>
        <strain evidence="2">Schooner1</strain>
    </source>
</reference>
<comment type="caution">
    <text evidence="2">The sequence shown here is derived from an EMBL/GenBank/DDBJ whole genome shotgun (WGS) entry which is preliminary data.</text>
</comment>
<feature type="region of interest" description="Disordered" evidence="1">
    <location>
        <begin position="300"/>
        <end position="325"/>
    </location>
</feature>
<protein>
    <recommendedName>
        <fullName evidence="4">Bromo domain-containing protein</fullName>
    </recommendedName>
</protein>
<accession>A0ABQ8YJH1</accession>
<keyword evidence="3" id="KW-1185">Reference proteome</keyword>
<dbReference type="EMBL" id="JAOAOG010000158">
    <property type="protein sequence ID" value="KAJ6244747.1"/>
    <property type="molecule type" value="Genomic_DNA"/>
</dbReference>
<evidence type="ECO:0008006" key="4">
    <source>
        <dbReference type="Google" id="ProtNLM"/>
    </source>
</evidence>
<evidence type="ECO:0000313" key="3">
    <source>
        <dbReference type="Proteomes" id="UP001150062"/>
    </source>
</evidence>
<sequence>MSTNQNDEETTKKKEINQVDNQFLREQFFERKYHFFNSQSTKIGYLSYLQQKPYDKKRKDLFFIALKQIKDKLENGFENEYLEGIGSSLEFVRSSLQGNLGTEEQIDLFRNYGLFEFSQAYYKRSFNDKFVRPVMQFYKEAIDFLLENFKDDLFAKCSKTFCIILHVSSYDKWDSVRKTMHIDKDYEDERKVFQQIPHYQLATKPYDPDFFSKSFIKRMKFGPLSEKETEAVETRHEKSKKLLIPIKRRPLKKPQFAVLRENDKLTSLYLLRNIEYFGKKKGFQILLDEIDNIYNNVRKERKQIEKETKPEKKKNQKKRKEKKKK</sequence>